<dbReference type="PANTHER" id="PTHR47076:SF1">
    <property type="entry name" value="NHL DOMAIN PROTEIN"/>
    <property type="match status" value="1"/>
</dbReference>
<name>A0A2G9HS02_9LAMI</name>
<organism evidence="1 2">
    <name type="scientific">Handroanthus impetiginosus</name>
    <dbReference type="NCBI Taxonomy" id="429701"/>
    <lineage>
        <taxon>Eukaryota</taxon>
        <taxon>Viridiplantae</taxon>
        <taxon>Streptophyta</taxon>
        <taxon>Embryophyta</taxon>
        <taxon>Tracheophyta</taxon>
        <taxon>Spermatophyta</taxon>
        <taxon>Magnoliopsida</taxon>
        <taxon>eudicotyledons</taxon>
        <taxon>Gunneridae</taxon>
        <taxon>Pentapetalae</taxon>
        <taxon>asterids</taxon>
        <taxon>lamiids</taxon>
        <taxon>Lamiales</taxon>
        <taxon>Bignoniaceae</taxon>
        <taxon>Crescentiina</taxon>
        <taxon>Tabebuia alliance</taxon>
        <taxon>Handroanthus</taxon>
    </lineage>
</organism>
<accession>A0A2G9HS02</accession>
<dbReference type="PANTHER" id="PTHR47076">
    <property type="entry name" value="NHL DOMAIN PROTEIN"/>
    <property type="match status" value="1"/>
</dbReference>
<dbReference type="OrthoDB" id="1934748at2759"/>
<protein>
    <submittedName>
        <fullName evidence="1">Uncharacterized protein</fullName>
    </submittedName>
</protein>
<keyword evidence="2" id="KW-1185">Reference proteome</keyword>
<evidence type="ECO:0000313" key="1">
    <source>
        <dbReference type="EMBL" id="PIN20308.1"/>
    </source>
</evidence>
<reference evidence="2" key="1">
    <citation type="journal article" date="2018" name="Gigascience">
        <title>Genome assembly of the Pink Ipe (Handroanthus impetiginosus, Bignoniaceae), a highly valued, ecologically keystone Neotropical timber forest tree.</title>
        <authorList>
            <person name="Silva-Junior O.B."/>
            <person name="Grattapaglia D."/>
            <person name="Novaes E."/>
            <person name="Collevatti R.G."/>
        </authorList>
    </citation>
    <scope>NUCLEOTIDE SEQUENCE [LARGE SCALE GENOMIC DNA]</scope>
    <source>
        <strain evidence="2">cv. UFG-1</strain>
    </source>
</reference>
<dbReference type="EMBL" id="NKXS01001142">
    <property type="protein sequence ID" value="PIN20308.1"/>
    <property type="molecule type" value="Genomic_DNA"/>
</dbReference>
<dbReference type="STRING" id="429701.A0A2G9HS02"/>
<proteinExistence type="predicted"/>
<sequence length="151" mass="17438">MSFPQETPVFPTTYAARDHHDDTAATTGCGCFRRFCFGRDEDESYSYLLREREGRVPHKEFWILTILKKLKELSELVAGPKWKNLIRKIGKICNSRKYNKPTMQFQYSPETYALNFAGDHQEDDANLLHSFSTRFAPPGFPGVDQQRKAAL</sequence>
<dbReference type="Proteomes" id="UP000231279">
    <property type="component" value="Unassembled WGS sequence"/>
</dbReference>
<dbReference type="AlphaFoldDB" id="A0A2G9HS02"/>
<comment type="caution">
    <text evidence="1">The sequence shown here is derived from an EMBL/GenBank/DDBJ whole genome shotgun (WGS) entry which is preliminary data.</text>
</comment>
<evidence type="ECO:0000313" key="2">
    <source>
        <dbReference type="Proteomes" id="UP000231279"/>
    </source>
</evidence>
<gene>
    <name evidence="1" type="ORF">CDL12_06988</name>
</gene>